<dbReference type="Proteomes" id="UP000292544">
    <property type="component" value="Unassembled WGS sequence"/>
</dbReference>
<proteinExistence type="predicted"/>
<evidence type="ECO:0000313" key="3">
    <source>
        <dbReference type="Proteomes" id="UP000292544"/>
    </source>
</evidence>
<dbReference type="Pfam" id="PF09831">
    <property type="entry name" value="DUF2058"/>
    <property type="match status" value="1"/>
</dbReference>
<dbReference type="InterPro" id="IPR018636">
    <property type="entry name" value="DUF2058"/>
</dbReference>
<organism evidence="2 3">
    <name type="scientific">Corallincola spongiicola</name>
    <dbReference type="NCBI Taxonomy" id="2520508"/>
    <lineage>
        <taxon>Bacteria</taxon>
        <taxon>Pseudomonadati</taxon>
        <taxon>Pseudomonadota</taxon>
        <taxon>Gammaproteobacteria</taxon>
        <taxon>Alteromonadales</taxon>
        <taxon>Psychromonadaceae</taxon>
        <taxon>Corallincola</taxon>
    </lineage>
</organism>
<feature type="region of interest" description="Disordered" evidence="1">
    <location>
        <begin position="23"/>
        <end position="57"/>
    </location>
</feature>
<comment type="caution">
    <text evidence="2">The sequence shown here is derived from an EMBL/GenBank/DDBJ whole genome shotgun (WGS) entry which is preliminary data.</text>
</comment>
<evidence type="ECO:0000313" key="2">
    <source>
        <dbReference type="EMBL" id="TAA48333.1"/>
    </source>
</evidence>
<keyword evidence="3" id="KW-1185">Reference proteome</keyword>
<accession>A0ABY1WUA5</accession>
<reference evidence="3" key="1">
    <citation type="submission" date="2019-02" db="EMBL/GenBank/DDBJ databases">
        <title>Draft genome sequence of Muricauda sp. 176CP4-71.</title>
        <authorList>
            <person name="Park J.-S."/>
        </authorList>
    </citation>
    <scope>NUCLEOTIDE SEQUENCE [LARGE SCALE GENOMIC DNA]</scope>
    <source>
        <strain evidence="3">176GS2-150</strain>
    </source>
</reference>
<feature type="compositionally biased region" description="Basic residues" evidence="1">
    <location>
        <begin position="23"/>
        <end position="34"/>
    </location>
</feature>
<name>A0ABY1WUA5_9GAMM</name>
<protein>
    <submittedName>
        <fullName evidence="2">DUF2058 domain-containing protein</fullName>
    </submittedName>
</protein>
<gene>
    <name evidence="2" type="ORF">EXY25_03635</name>
</gene>
<evidence type="ECO:0000256" key="1">
    <source>
        <dbReference type="SAM" id="MobiDB-lite"/>
    </source>
</evidence>
<sequence length="177" mass="20167">MALSLQEQLLKAGLADKKKALKINKQKHQQRKSKKVETAESKQLAEQAKQEKLAKDRELNQQRKLEAEQKAITAQIRQIIETNTVATDNGDIAYNFTDGTKVKRLYTDAATHKQVTLGRLTIVKLDESYKLIPTAAADKIRQRDESYVIYCADQSTAPETDEEDPYADFQIPDDLMW</sequence>
<feature type="compositionally biased region" description="Basic and acidic residues" evidence="1">
    <location>
        <begin position="48"/>
        <end position="57"/>
    </location>
</feature>
<dbReference type="RefSeq" id="WP_130565741.1">
    <property type="nucleotide sequence ID" value="NZ_SHLY01000001.1"/>
</dbReference>
<dbReference type="EMBL" id="SHLY01000001">
    <property type="protein sequence ID" value="TAA48333.1"/>
    <property type="molecule type" value="Genomic_DNA"/>
</dbReference>